<keyword evidence="1" id="KW-0472">Membrane</keyword>
<keyword evidence="1" id="KW-1133">Transmembrane helix</keyword>
<protein>
    <recommendedName>
        <fullName evidence="2">DUF6594 domain-containing protein</fullName>
    </recommendedName>
</protein>
<reference evidence="3" key="1">
    <citation type="journal article" date="2020" name="Phytopathology">
        <title>Genome sequence and comparative analysis of Colletotrichum gloeosporioides isolated from Liriodendron leaves.</title>
        <authorList>
            <person name="Fu F.F."/>
            <person name="Hao Z."/>
            <person name="Wang P."/>
            <person name="Lu Y."/>
            <person name="Xue L.J."/>
            <person name="Wei G."/>
            <person name="Tian Y."/>
            <person name="Baishi H."/>
            <person name="Xu H."/>
            <person name="Shi J."/>
            <person name="Cheng T."/>
            <person name="Wang G."/>
            <person name="Yi Y."/>
            <person name="Chen J."/>
        </authorList>
    </citation>
    <scope>NUCLEOTIDE SEQUENCE</scope>
    <source>
        <strain evidence="3">Lc1</strain>
    </source>
</reference>
<feature type="transmembrane region" description="Helical" evidence="1">
    <location>
        <begin position="126"/>
        <end position="150"/>
    </location>
</feature>
<dbReference type="GeneID" id="69012809"/>
<gene>
    <name evidence="3" type="ORF">GCG54_00005659</name>
</gene>
<feature type="domain" description="DUF6594" evidence="2">
    <location>
        <begin position="15"/>
        <end position="198"/>
    </location>
</feature>
<name>A0A8H4CKH2_COLGL</name>
<reference evidence="3" key="2">
    <citation type="submission" date="2020-03" db="EMBL/GenBank/DDBJ databases">
        <authorList>
            <person name="Fu F.-F."/>
            <person name="Chen J."/>
        </authorList>
    </citation>
    <scope>NUCLEOTIDE SEQUENCE</scope>
    <source>
        <strain evidence="3">Lc1</strain>
    </source>
</reference>
<organism evidence="3 4">
    <name type="scientific">Colletotrichum gloeosporioides</name>
    <name type="common">Anthracnose fungus</name>
    <name type="synonym">Glomerella cingulata</name>
    <dbReference type="NCBI Taxonomy" id="474922"/>
    <lineage>
        <taxon>Eukaryota</taxon>
        <taxon>Fungi</taxon>
        <taxon>Dikarya</taxon>
        <taxon>Ascomycota</taxon>
        <taxon>Pezizomycotina</taxon>
        <taxon>Sordariomycetes</taxon>
        <taxon>Hypocreomycetidae</taxon>
        <taxon>Glomerellales</taxon>
        <taxon>Glomerellaceae</taxon>
        <taxon>Colletotrichum</taxon>
        <taxon>Colletotrichum gloeosporioides species complex</taxon>
    </lineage>
</organism>
<proteinExistence type="predicted"/>
<feature type="transmembrane region" description="Helical" evidence="1">
    <location>
        <begin position="162"/>
        <end position="180"/>
    </location>
</feature>
<dbReference type="Proteomes" id="UP000613401">
    <property type="component" value="Unassembled WGS sequence"/>
</dbReference>
<accession>A0A8H4CKH2</accession>
<dbReference type="InterPro" id="IPR046529">
    <property type="entry name" value="DUF6594"/>
</dbReference>
<sequence length="210" mass="23477">MKDEAAPDLTSAITQDTILELRELLKQYVDEALTSFNNIMGMETFSLIDDEKQSSLRTDLTLPEIYKTRLLRADLGTRTRTDPFERWIHQCLRAFRYRKLSMKARNNTEDLGLFNKNDLWSHQNSIMVAAIAGRVITALMIGIFLVVPLAILSADLSRNNQLAIVSACILILSVAVATMLRASNFEMIAVSAAYAAVLSVFISNGSENRC</sequence>
<keyword evidence="1" id="KW-0812">Transmembrane</keyword>
<evidence type="ECO:0000259" key="2">
    <source>
        <dbReference type="Pfam" id="PF20237"/>
    </source>
</evidence>
<comment type="caution">
    <text evidence="3">The sequence shown here is derived from an EMBL/GenBank/DDBJ whole genome shotgun (WGS) entry which is preliminary data.</text>
</comment>
<evidence type="ECO:0000313" key="3">
    <source>
        <dbReference type="EMBL" id="KAF3805620.1"/>
    </source>
</evidence>
<dbReference type="AlphaFoldDB" id="A0A8H4CKH2"/>
<evidence type="ECO:0000256" key="1">
    <source>
        <dbReference type="SAM" id="Phobius"/>
    </source>
</evidence>
<keyword evidence="4" id="KW-1185">Reference proteome</keyword>
<dbReference type="RefSeq" id="XP_045264779.1">
    <property type="nucleotide sequence ID" value="XM_045405677.1"/>
</dbReference>
<dbReference type="EMBL" id="WVTB01000041">
    <property type="protein sequence ID" value="KAF3805620.1"/>
    <property type="molecule type" value="Genomic_DNA"/>
</dbReference>
<dbReference type="Pfam" id="PF20237">
    <property type="entry name" value="DUF6594"/>
    <property type="match status" value="1"/>
</dbReference>
<evidence type="ECO:0000313" key="4">
    <source>
        <dbReference type="Proteomes" id="UP000613401"/>
    </source>
</evidence>